<evidence type="ECO:0000313" key="7">
    <source>
        <dbReference type="EMBL" id="AGE95625.1"/>
    </source>
</evidence>
<keyword evidence="3 6" id="KW-0507">mRNA processing</keyword>
<dbReference type="InterPro" id="IPR036249">
    <property type="entry name" value="Thioredoxin-like_sf"/>
</dbReference>
<dbReference type="EMBL" id="KC513608">
    <property type="protein sequence ID" value="AGE95625.1"/>
    <property type="molecule type" value="Genomic_DNA"/>
</dbReference>
<evidence type="ECO:0000256" key="2">
    <source>
        <dbReference type="ARBA" id="ARBA00008241"/>
    </source>
</evidence>
<proteinExistence type="inferred from homology"/>
<dbReference type="VEuPathDB" id="MicrosporidiaDB:ECU02_1270"/>
<dbReference type="SUPFAM" id="SSF52833">
    <property type="entry name" value="Thioredoxin-like"/>
    <property type="match status" value="1"/>
</dbReference>
<dbReference type="OMA" id="NAMYEIY"/>
<dbReference type="Pfam" id="PF02966">
    <property type="entry name" value="DIM1"/>
    <property type="match status" value="1"/>
</dbReference>
<name>M1K945_ENCCN</name>
<reference evidence="7" key="1">
    <citation type="journal article" date="2013" name="Eukaryot. Cell">
        <title>Extremely Reduced Levels of Heterozygosity in the Vertebrate Pathogen Encephalitozoon cuniculi.</title>
        <authorList>
            <person name="Selman M."/>
            <person name="Sak B."/>
            <person name="Kvac M."/>
            <person name="Farinelli L."/>
            <person name="Weiss L.M."/>
            <person name="Corradi N."/>
        </authorList>
    </citation>
    <scope>NUCLEOTIDE SEQUENCE</scope>
</reference>
<dbReference type="GO" id="GO:0005682">
    <property type="term" value="C:U5 snRNP"/>
    <property type="evidence" value="ECO:0007669"/>
    <property type="project" value="UniProtKB-UniRule"/>
</dbReference>
<evidence type="ECO:0000256" key="5">
    <source>
        <dbReference type="ARBA" id="ARBA00023242"/>
    </source>
</evidence>
<dbReference type="GO" id="GO:0046540">
    <property type="term" value="C:U4/U6 x U5 tri-snRNP complex"/>
    <property type="evidence" value="ECO:0007669"/>
    <property type="project" value="UniProtKB-UniRule"/>
</dbReference>
<evidence type="ECO:0000256" key="6">
    <source>
        <dbReference type="PIRNR" id="PIRNR017199"/>
    </source>
</evidence>
<dbReference type="Gene3D" id="3.40.30.10">
    <property type="entry name" value="Glutaredoxin"/>
    <property type="match status" value="1"/>
</dbReference>
<sequence length="140" mass="15647">MINTLESLDAVNGAVGGTSCKLVVVRFGDRGDPLCIHMDGLLERICLALSNYVEIYVCERSSVRELVDPMGLDSPVNIMCFFNRRHIKIDCSSGDNDKINFFIENEEMLIELFTLAYKAGVKGKGIVRSPFKLRELQGEI</sequence>
<evidence type="ECO:0000256" key="3">
    <source>
        <dbReference type="ARBA" id="ARBA00022664"/>
    </source>
</evidence>
<dbReference type="PANTHER" id="PTHR12052">
    <property type="entry name" value="THIOREDOXIN-LIKE PROTEN 4A, 4B"/>
    <property type="match status" value="1"/>
</dbReference>
<dbReference type="PANTHER" id="PTHR12052:SF5">
    <property type="entry name" value="THIOREDOXIN-LIKE PROTEIN 4A"/>
    <property type="match status" value="1"/>
</dbReference>
<comment type="function">
    <text evidence="6">Essential role in pre-mRNA splicing. Also essential for entry into mitosis (G2/M progression) as well as for chromosome segregation during mitosis.</text>
</comment>
<dbReference type="VEuPathDB" id="MicrosporidiaDB:AEWD_021250"/>
<dbReference type="VEuPathDB" id="MicrosporidiaDB:M970_021230"/>
<dbReference type="VEuPathDB" id="MicrosporidiaDB:AEWR_021230"/>
<organism evidence="7">
    <name type="scientific">Encephalitozoon cuniculi</name>
    <name type="common">Microsporidian parasite</name>
    <dbReference type="NCBI Taxonomy" id="6035"/>
    <lineage>
        <taxon>Eukaryota</taxon>
        <taxon>Fungi</taxon>
        <taxon>Fungi incertae sedis</taxon>
        <taxon>Microsporidia</taxon>
        <taxon>Unikaryonidae</taxon>
        <taxon>Encephalitozoon</taxon>
    </lineage>
</organism>
<dbReference type="PIRSF" id="PIRSF017199">
    <property type="entry name" value="mRNA_splic_U5"/>
    <property type="match status" value="1"/>
</dbReference>
<dbReference type="InterPro" id="IPR004123">
    <property type="entry name" value="Dim1"/>
</dbReference>
<dbReference type="GO" id="GO:0000398">
    <property type="term" value="P:mRNA splicing, via spliceosome"/>
    <property type="evidence" value="ECO:0007669"/>
    <property type="project" value="UniProtKB-UniRule"/>
</dbReference>
<keyword evidence="4 6" id="KW-0508">mRNA splicing</keyword>
<evidence type="ECO:0000256" key="1">
    <source>
        <dbReference type="ARBA" id="ARBA00004123"/>
    </source>
</evidence>
<dbReference type="VEuPathDB" id="MicrosporidiaDB:AEWQ_021220"/>
<evidence type="ECO:0000256" key="4">
    <source>
        <dbReference type="ARBA" id="ARBA00023187"/>
    </source>
</evidence>
<comment type="similarity">
    <text evidence="2 6">Belongs to the DIM1 family.</text>
</comment>
<protein>
    <recommendedName>
        <fullName evidence="6">Spliceosomal protein DIB1</fullName>
    </recommendedName>
</protein>
<comment type="subcellular location">
    <subcellularLocation>
        <location evidence="1 6">Nucleus</location>
    </subcellularLocation>
</comment>
<gene>
    <name evidence="7" type="ORF">ECU02_1270</name>
</gene>
<keyword evidence="5 6" id="KW-0539">Nucleus</keyword>
<dbReference type="AlphaFoldDB" id="M1K945"/>
<dbReference type="CDD" id="cd02954">
    <property type="entry name" value="DIM1"/>
    <property type="match status" value="1"/>
</dbReference>
<dbReference type="GO" id="GO:0005681">
    <property type="term" value="C:spliceosomal complex"/>
    <property type="evidence" value="ECO:0007669"/>
    <property type="project" value="TreeGrafter"/>
</dbReference>
<accession>M1K945</accession>
<dbReference type="SMART" id="SM01410">
    <property type="entry name" value="DIM1"/>
    <property type="match status" value="1"/>
</dbReference>